<proteinExistence type="predicted"/>
<evidence type="ECO:0008006" key="4">
    <source>
        <dbReference type="Google" id="ProtNLM"/>
    </source>
</evidence>
<dbReference type="EMBL" id="ACZL01000021">
    <property type="protein sequence ID" value="EHI55445.1"/>
    <property type="molecule type" value="Genomic_DNA"/>
</dbReference>
<feature type="chain" id="PRO_5003477295" description="Peptidase C39-like domain-containing protein" evidence="1">
    <location>
        <begin position="28"/>
        <end position="258"/>
    </location>
</feature>
<keyword evidence="3" id="KW-1185">Reference proteome</keyword>
<protein>
    <recommendedName>
        <fullName evidence="4">Peptidase C39-like domain-containing protein</fullName>
    </recommendedName>
</protein>
<dbReference type="OrthoDB" id="2633851at2"/>
<keyword evidence="1" id="KW-0732">Signal</keyword>
<dbReference type="Proteomes" id="UP000003011">
    <property type="component" value="Unassembled WGS sequence"/>
</dbReference>
<dbReference type="eggNOG" id="ENOG5031BFN">
    <property type="taxonomic scope" value="Bacteria"/>
</dbReference>
<sequence length="258" mass="29338">MKKYLKIMSLVLSICLLSLNVGFNTYALENDTLYYQGVAIEQKELSEDTLKWLDWYNSLSPDEQDSINYEPADLQKLIVNSEDIIVSEPELDELDIDDMEPFVLGAPVYNPGWWNNRNRIKRANCYAYSMDVIQNFVGKLQPGQASGRTFESLSESSIFSAVVRDGSRLGGGRYIRRSSSSESPGSGEYKVALVIAPNRDYHWYVLNTNGYWSHKRGHLKVTNVDASGKKITNPQYCNRNYGGLNYSVFCGFYIVRRG</sequence>
<comment type="caution">
    <text evidence="2">The sequence shown here is derived from an EMBL/GenBank/DDBJ whole genome shotgun (WGS) entry which is preliminary data.</text>
</comment>
<name>G5GHX0_9FIRM</name>
<dbReference type="AlphaFoldDB" id="G5GHX0"/>
<evidence type="ECO:0000313" key="3">
    <source>
        <dbReference type="Proteomes" id="UP000003011"/>
    </source>
</evidence>
<organism evidence="2 3">
    <name type="scientific">Johnsonella ignava ATCC 51276</name>
    <dbReference type="NCBI Taxonomy" id="679200"/>
    <lineage>
        <taxon>Bacteria</taxon>
        <taxon>Bacillati</taxon>
        <taxon>Bacillota</taxon>
        <taxon>Clostridia</taxon>
        <taxon>Lachnospirales</taxon>
        <taxon>Lachnospiraceae</taxon>
        <taxon>Johnsonella</taxon>
    </lineage>
</organism>
<dbReference type="HOGENOM" id="CLU_094168_0_0_9"/>
<feature type="signal peptide" evidence="1">
    <location>
        <begin position="1"/>
        <end position="27"/>
    </location>
</feature>
<gene>
    <name evidence="2" type="ORF">HMPREF9333_01160</name>
</gene>
<evidence type="ECO:0000313" key="2">
    <source>
        <dbReference type="EMBL" id="EHI55445.1"/>
    </source>
</evidence>
<accession>G5GHX0</accession>
<evidence type="ECO:0000256" key="1">
    <source>
        <dbReference type="SAM" id="SignalP"/>
    </source>
</evidence>
<reference evidence="2 3" key="1">
    <citation type="submission" date="2011-08" db="EMBL/GenBank/DDBJ databases">
        <title>The Genome Sequence of Johnsonella ignava ATCC 51276.</title>
        <authorList>
            <consortium name="The Broad Institute Genome Sequencing Platform"/>
            <person name="Earl A."/>
            <person name="Ward D."/>
            <person name="Feldgarden M."/>
            <person name="Gevers D."/>
            <person name="Izard J."/>
            <person name="Blanton J.M."/>
            <person name="Baranova O.V."/>
            <person name="Dewhirst F.E."/>
            <person name="Young S.K."/>
            <person name="Zeng Q."/>
            <person name="Gargeya S."/>
            <person name="Fitzgerald M."/>
            <person name="Haas B."/>
            <person name="Abouelleil A."/>
            <person name="Alvarado L."/>
            <person name="Arachchi H.M."/>
            <person name="Berlin A."/>
            <person name="Brown A."/>
            <person name="Chapman S.B."/>
            <person name="Chen Z."/>
            <person name="Dunbar C."/>
            <person name="Freedman E."/>
            <person name="Gearin G."/>
            <person name="Gellesch M."/>
            <person name="Goldberg J."/>
            <person name="Griggs A."/>
            <person name="Gujja S."/>
            <person name="Heiman D."/>
            <person name="Howarth C."/>
            <person name="Larson L."/>
            <person name="Lui A."/>
            <person name="MacDonald P.J.P."/>
            <person name="Montmayeur A."/>
            <person name="Murphy C."/>
            <person name="Neiman D."/>
            <person name="Pearson M."/>
            <person name="Priest M."/>
            <person name="Roberts A."/>
            <person name="Saif S."/>
            <person name="Shea T."/>
            <person name="Shenoy N."/>
            <person name="Sisk P."/>
            <person name="Stolte C."/>
            <person name="Sykes S."/>
            <person name="Wortman J."/>
            <person name="Nusbaum C."/>
            <person name="Birren B."/>
        </authorList>
    </citation>
    <scope>NUCLEOTIDE SEQUENCE [LARGE SCALE GENOMIC DNA]</scope>
    <source>
        <strain evidence="2 3">ATCC 51276</strain>
    </source>
</reference>
<dbReference type="RefSeq" id="WP_005540599.1">
    <property type="nucleotide sequence ID" value="NZ_JH378832.1"/>
</dbReference>